<proteinExistence type="predicted"/>
<protein>
    <submittedName>
        <fullName evidence="1">Uncharacterized protein</fullName>
    </submittedName>
</protein>
<dbReference type="STRING" id="1088868.CIN_21590"/>
<organism evidence="1 2">
    <name type="scientific">Commensalibacter intestini A911</name>
    <dbReference type="NCBI Taxonomy" id="1088868"/>
    <lineage>
        <taxon>Bacteria</taxon>
        <taxon>Pseudomonadati</taxon>
        <taxon>Pseudomonadota</taxon>
        <taxon>Alphaproteobacteria</taxon>
        <taxon>Acetobacterales</taxon>
        <taxon>Acetobacteraceae</taxon>
    </lineage>
</organism>
<name>G6F3G3_9PROT</name>
<reference evidence="1 2" key="1">
    <citation type="submission" date="2011-10" db="EMBL/GenBank/DDBJ databases">
        <title>Genome Sequence of Commensalibacter intestini A911, isolated from Drosophila gut.</title>
        <authorList>
            <person name="Lee W.-J."/>
            <person name="Kim E.-K."/>
        </authorList>
    </citation>
    <scope>NUCLEOTIDE SEQUENCE [LARGE SCALE GENOMIC DNA]</scope>
    <source>
        <strain evidence="1 2">A911</strain>
    </source>
</reference>
<comment type="caution">
    <text evidence="1">The sequence shown here is derived from an EMBL/GenBank/DDBJ whole genome shotgun (WGS) entry which is preliminary data.</text>
</comment>
<dbReference type="RefSeq" id="WP_008855148.1">
    <property type="nucleotide sequence ID" value="NZ_AGFR01000018.1"/>
</dbReference>
<dbReference type="AlphaFoldDB" id="G6F3G3"/>
<sequence>MATLFLANLRPQIFSFTFQVPGQGKGATWRLNLEPYTQKRVYRDTNVDLLKTLLDQVHHYGFREYDEALANDKFDGYAFSFGKPFSDDEMFALKAHHFHCSQASGQKRRRQSLLETGSKLLNNAVNFNVGGLEDLGRDPKNFGLRILQEGSGYGNGVLDENYGLR</sequence>
<evidence type="ECO:0000313" key="1">
    <source>
        <dbReference type="EMBL" id="EHD12913.1"/>
    </source>
</evidence>
<evidence type="ECO:0000313" key="2">
    <source>
        <dbReference type="Proteomes" id="UP000005939"/>
    </source>
</evidence>
<dbReference type="EMBL" id="AGFR01000018">
    <property type="protein sequence ID" value="EHD12913.1"/>
    <property type="molecule type" value="Genomic_DNA"/>
</dbReference>
<dbReference type="Proteomes" id="UP000005939">
    <property type="component" value="Unassembled WGS sequence"/>
</dbReference>
<gene>
    <name evidence="1" type="ORF">CIN_21590</name>
</gene>
<accession>G6F3G3</accession>